<evidence type="ECO:0000313" key="1">
    <source>
        <dbReference type="EMBL" id="MBA2892980.1"/>
    </source>
</evidence>
<organism evidence="1 2">
    <name type="scientific">Nonomuraea soli</name>
    <dbReference type="NCBI Taxonomy" id="1032476"/>
    <lineage>
        <taxon>Bacteria</taxon>
        <taxon>Bacillati</taxon>
        <taxon>Actinomycetota</taxon>
        <taxon>Actinomycetes</taxon>
        <taxon>Streptosporangiales</taxon>
        <taxon>Streptosporangiaceae</taxon>
        <taxon>Nonomuraea</taxon>
    </lineage>
</organism>
<name>A0A7W0CKU3_9ACTN</name>
<dbReference type="AlphaFoldDB" id="A0A7W0CKU3"/>
<dbReference type="Proteomes" id="UP000530928">
    <property type="component" value="Unassembled WGS sequence"/>
</dbReference>
<dbReference type="EMBL" id="JACDUR010000004">
    <property type="protein sequence ID" value="MBA2892980.1"/>
    <property type="molecule type" value="Genomic_DNA"/>
</dbReference>
<evidence type="ECO:0000313" key="2">
    <source>
        <dbReference type="Proteomes" id="UP000530928"/>
    </source>
</evidence>
<keyword evidence="2" id="KW-1185">Reference proteome</keyword>
<sequence length="193" mass="21376">MSVELMCWAAAEQSISRDRARARYLAVREGGPGGSLLAAFAKEFPGHAVEYPDAVLVTMEPEEMDEVSNRVFAAAAAQGLVCYDPQRDLVHNRGPLGVYPEMQLHTGDGMIVVNPDLGLVRDFLGTLSPGNPFAALVVFGQHFIQVSPGYELEYKEGFMRRAMVGDLEEVRRAFAEYANGERGFLDRHDWVRV</sequence>
<gene>
    <name evidence="1" type="ORF">HNR30_004334</name>
</gene>
<reference evidence="1 2" key="1">
    <citation type="submission" date="2020-07" db="EMBL/GenBank/DDBJ databases">
        <title>Genomic Encyclopedia of Type Strains, Phase IV (KMG-IV): sequencing the most valuable type-strain genomes for metagenomic binning, comparative biology and taxonomic classification.</title>
        <authorList>
            <person name="Goeker M."/>
        </authorList>
    </citation>
    <scope>NUCLEOTIDE SEQUENCE [LARGE SCALE GENOMIC DNA]</scope>
    <source>
        <strain evidence="1 2">DSM 45533</strain>
    </source>
</reference>
<protein>
    <submittedName>
        <fullName evidence="1">Uncharacterized protein</fullName>
    </submittedName>
</protein>
<proteinExistence type="predicted"/>
<dbReference type="RefSeq" id="WP_181611685.1">
    <property type="nucleotide sequence ID" value="NZ_BAABAM010000003.1"/>
</dbReference>
<comment type="caution">
    <text evidence="1">The sequence shown here is derived from an EMBL/GenBank/DDBJ whole genome shotgun (WGS) entry which is preliminary data.</text>
</comment>
<accession>A0A7W0CKU3</accession>